<gene>
    <name evidence="2" type="ORF">VB739_00050</name>
</gene>
<protein>
    <submittedName>
        <fullName evidence="2">Glycosyltransferase family 1 protein</fullName>
    </submittedName>
</protein>
<dbReference type="SUPFAM" id="SSF53756">
    <property type="entry name" value="UDP-Glycosyltransferase/glycogen phosphorylase"/>
    <property type="match status" value="1"/>
</dbReference>
<dbReference type="CDD" id="cd03809">
    <property type="entry name" value="GT4_MtfB-like"/>
    <property type="match status" value="1"/>
</dbReference>
<dbReference type="Proteomes" id="UP001302329">
    <property type="component" value="Unassembled WGS sequence"/>
</dbReference>
<dbReference type="EMBL" id="JAYGHY010000001">
    <property type="protein sequence ID" value="MEA5440939.1"/>
    <property type="molecule type" value="Genomic_DNA"/>
</dbReference>
<dbReference type="InterPro" id="IPR001296">
    <property type="entry name" value="Glyco_trans_1"/>
</dbReference>
<dbReference type="RefSeq" id="WP_323355113.1">
    <property type="nucleotide sequence ID" value="NZ_JAYGHY010000001.1"/>
</dbReference>
<proteinExistence type="predicted"/>
<sequence>MSSLARWSGPAVGMLRVEREVVRWAVDQAGAQPVVFDPCKGCFRGLRGDWYERLSHWDEALDPAHGSLRGPRRFLPRRYQIFLAMERQRLTSNSAGSAARWDRAQRLLYRFHPGALVFENGLGERRSIVPVDLALGGAVAMGPDDLLISVCSDWDQKNSGGFHTLKRRSGFQLAVLCYDLIPLTHPQFFLDGVIGTFRKHWLNMMASAETILVNSTCIAADVEGLCRDEGLPAPTLRVIPLGCDRPPEFEGDGRLPAGLSEARYALFISTIEPRKGHGLLLDAWQRLLLQGVPQRCGFRLVFVGRPGWMVEEVLRRLGDLGALEGTVLHFPCLPDDALESLHAKAGFCLYPSAYEGFGLPVVEALARGKAVLASQAGAVPEAAGGLARLLPHDDPGAWAEAMGQWIEDPAERRAQEALVARGYHHRDWADVAREIVAAAQARD</sequence>
<evidence type="ECO:0000313" key="2">
    <source>
        <dbReference type="EMBL" id="MEA5440939.1"/>
    </source>
</evidence>
<dbReference type="PANTHER" id="PTHR46401:SF9">
    <property type="entry name" value="MANNOSYLTRANSFERASE A"/>
    <property type="match status" value="1"/>
</dbReference>
<dbReference type="PANTHER" id="PTHR46401">
    <property type="entry name" value="GLYCOSYLTRANSFERASE WBBK-RELATED"/>
    <property type="match status" value="1"/>
</dbReference>
<evidence type="ECO:0000313" key="3">
    <source>
        <dbReference type="Proteomes" id="UP001302329"/>
    </source>
</evidence>
<comment type="caution">
    <text evidence="2">The sequence shown here is derived from an EMBL/GenBank/DDBJ whole genome shotgun (WGS) entry which is preliminary data.</text>
</comment>
<accession>A0ABU5SR10</accession>
<name>A0ABU5SR10_9CYAN</name>
<evidence type="ECO:0000259" key="1">
    <source>
        <dbReference type="Pfam" id="PF00534"/>
    </source>
</evidence>
<keyword evidence="3" id="KW-1185">Reference proteome</keyword>
<dbReference type="Pfam" id="PF00534">
    <property type="entry name" value="Glycos_transf_1"/>
    <property type="match status" value="1"/>
</dbReference>
<feature type="domain" description="Glycosyl transferase family 1" evidence="1">
    <location>
        <begin position="262"/>
        <end position="414"/>
    </location>
</feature>
<dbReference type="Gene3D" id="3.40.50.2000">
    <property type="entry name" value="Glycogen Phosphorylase B"/>
    <property type="match status" value="1"/>
</dbReference>
<organism evidence="2 3">
    <name type="scientific">Cyanobium gracile UHCC 0281</name>
    <dbReference type="NCBI Taxonomy" id="3110309"/>
    <lineage>
        <taxon>Bacteria</taxon>
        <taxon>Bacillati</taxon>
        <taxon>Cyanobacteriota</taxon>
        <taxon>Cyanophyceae</taxon>
        <taxon>Synechococcales</taxon>
        <taxon>Prochlorococcaceae</taxon>
        <taxon>Cyanobium</taxon>
    </lineage>
</organism>
<reference evidence="2 3" key="1">
    <citation type="submission" date="2023-12" db="EMBL/GenBank/DDBJ databases">
        <title>Baltic Sea Cyanobacteria.</title>
        <authorList>
            <person name="Delbaje E."/>
            <person name="Fewer D.P."/>
            <person name="Shishido T.K."/>
        </authorList>
    </citation>
    <scope>NUCLEOTIDE SEQUENCE [LARGE SCALE GENOMIC DNA]</scope>
    <source>
        <strain evidence="2 3">UHCC 0281</strain>
    </source>
</reference>